<proteinExistence type="predicted"/>
<comment type="caution">
    <text evidence="1">The sequence shown here is derived from an EMBL/GenBank/DDBJ whole genome shotgun (WGS) entry which is preliminary data.</text>
</comment>
<dbReference type="EMBL" id="CATOUU010001087">
    <property type="protein sequence ID" value="CAI9971001.1"/>
    <property type="molecule type" value="Genomic_DNA"/>
</dbReference>
<gene>
    <name evidence="1" type="ORF">HINF_LOCUS58646</name>
    <name evidence="2" type="ORF">HINF_LOCUS58648</name>
    <name evidence="3" type="ORF">HINF_LOCUS78758</name>
    <name evidence="4" type="ORF">HINF_LOCUS78760</name>
</gene>
<dbReference type="Proteomes" id="UP001642409">
    <property type="component" value="Unassembled WGS sequence"/>
</dbReference>
<keyword evidence="5" id="KW-1185">Reference proteome</keyword>
<evidence type="ECO:0000313" key="4">
    <source>
        <dbReference type="EMBL" id="CAL6115742.1"/>
    </source>
</evidence>
<evidence type="ECO:0000313" key="5">
    <source>
        <dbReference type="Proteomes" id="UP001642409"/>
    </source>
</evidence>
<reference evidence="1" key="1">
    <citation type="submission" date="2023-06" db="EMBL/GenBank/DDBJ databases">
        <authorList>
            <person name="Kurt Z."/>
        </authorList>
    </citation>
    <scope>NUCLEOTIDE SEQUENCE</scope>
</reference>
<evidence type="ECO:0000313" key="2">
    <source>
        <dbReference type="EMBL" id="CAI9971003.1"/>
    </source>
</evidence>
<organism evidence="1">
    <name type="scientific">Hexamita inflata</name>
    <dbReference type="NCBI Taxonomy" id="28002"/>
    <lineage>
        <taxon>Eukaryota</taxon>
        <taxon>Metamonada</taxon>
        <taxon>Diplomonadida</taxon>
        <taxon>Hexamitidae</taxon>
        <taxon>Hexamitinae</taxon>
        <taxon>Hexamita</taxon>
    </lineage>
</organism>
<protein>
    <submittedName>
        <fullName evidence="3">Hypothetical_protein</fullName>
    </submittedName>
</protein>
<dbReference type="EMBL" id="CAXDID020000911">
    <property type="protein sequence ID" value="CAL6115742.1"/>
    <property type="molecule type" value="Genomic_DNA"/>
</dbReference>
<sequence>MASTSQQIYYLGIIGWNSGNISMQNVYATIQVQGTYFNCFAIIGLQATNSHYAELINLNTSISFSSVSGFYVGSIIGADITDNCYILNTTIVGGNIRSGSNFVGGFCGVVQSGVNLIIQNSTIQKLNISGAYLGGFVGVCQSSLQVINSKIQFVRLSGSNIGIVVGESQNGVYSIRGSTSILNYINNELIHDCSYLSNVWSYVGC</sequence>
<dbReference type="AlphaFoldDB" id="A0AA86RBP9"/>
<name>A0AA86RBP9_9EUKA</name>
<evidence type="ECO:0000313" key="1">
    <source>
        <dbReference type="EMBL" id="CAI9971001.1"/>
    </source>
</evidence>
<dbReference type="EMBL" id="CATOUU010001087">
    <property type="protein sequence ID" value="CAI9971003.1"/>
    <property type="molecule type" value="Genomic_DNA"/>
</dbReference>
<dbReference type="EMBL" id="CAXDID020000911">
    <property type="protein sequence ID" value="CAL6115738.1"/>
    <property type="molecule type" value="Genomic_DNA"/>
</dbReference>
<evidence type="ECO:0000313" key="3">
    <source>
        <dbReference type="EMBL" id="CAL6115738.1"/>
    </source>
</evidence>
<reference evidence="3 5" key="2">
    <citation type="submission" date="2024-07" db="EMBL/GenBank/DDBJ databases">
        <authorList>
            <person name="Akdeniz Z."/>
        </authorList>
    </citation>
    <scope>NUCLEOTIDE SEQUENCE [LARGE SCALE GENOMIC DNA]</scope>
</reference>
<accession>A0AA86RBP9</accession>